<dbReference type="STRING" id="1214117.LFLEISCH_02885"/>
<dbReference type="SUPFAM" id="SSF46785">
    <property type="entry name" value="Winged helix' DNA-binding domain"/>
    <property type="match status" value="1"/>
</dbReference>
<organism evidence="1 2">
    <name type="scientific">Listeria fleischmannii subsp. fleischmannii</name>
    <dbReference type="NCBI Taxonomy" id="1671902"/>
    <lineage>
        <taxon>Bacteria</taxon>
        <taxon>Bacillati</taxon>
        <taxon>Bacillota</taxon>
        <taxon>Bacilli</taxon>
        <taxon>Bacillales</taxon>
        <taxon>Listeriaceae</taxon>
        <taxon>Listeria</taxon>
    </lineage>
</organism>
<gene>
    <name evidence="1" type="primary">ywnA</name>
    <name evidence="1" type="ORF">NCTC13940_00786</name>
</gene>
<dbReference type="RefSeq" id="WP_112153740.1">
    <property type="nucleotide sequence ID" value="NZ_UAWT01000007.1"/>
</dbReference>
<dbReference type="InterPro" id="IPR036388">
    <property type="entry name" value="WH-like_DNA-bd_sf"/>
</dbReference>
<protein>
    <submittedName>
        <fullName evidence="1">HTH-type transcriptional regulator ywnA</fullName>
    </submittedName>
</protein>
<proteinExistence type="predicted"/>
<dbReference type="PANTHER" id="PTHR33221">
    <property type="entry name" value="WINGED HELIX-TURN-HELIX TRANSCRIPTIONAL REGULATOR, RRF2 FAMILY"/>
    <property type="match status" value="1"/>
</dbReference>
<sequence>MAISTRFSVAVHILTLVYLNRDKQITSDFIAASVGTNPVVIRRLMSRLKKAQLLHSRPGIGGTALAKEPNEITLYAIYDAVLGKEAIFDVHQHPNPNCVVGANIQAALEDSFLSAQQKMEDELRQVTLEDTIQKLQIGQVKTNDLPKL</sequence>
<reference evidence="1 2" key="1">
    <citation type="submission" date="2018-06" db="EMBL/GenBank/DDBJ databases">
        <authorList>
            <consortium name="Pathogen Informatics"/>
            <person name="Doyle S."/>
        </authorList>
    </citation>
    <scope>NUCLEOTIDE SEQUENCE [LARGE SCALE GENOMIC DNA]</scope>
    <source>
        <strain evidence="1 2">NCTC13940</strain>
    </source>
</reference>
<evidence type="ECO:0000313" key="2">
    <source>
        <dbReference type="Proteomes" id="UP000250257"/>
    </source>
</evidence>
<dbReference type="Gene3D" id="1.10.10.10">
    <property type="entry name" value="Winged helix-like DNA-binding domain superfamily/Winged helix DNA-binding domain"/>
    <property type="match status" value="1"/>
</dbReference>
<evidence type="ECO:0000313" key="1">
    <source>
        <dbReference type="EMBL" id="SQC67387.1"/>
    </source>
</evidence>
<name>A0A2X3H4L1_9LIST</name>
<dbReference type="PROSITE" id="PS51197">
    <property type="entry name" value="HTH_RRF2_2"/>
    <property type="match status" value="1"/>
</dbReference>
<dbReference type="GO" id="GO:0003700">
    <property type="term" value="F:DNA-binding transcription factor activity"/>
    <property type="evidence" value="ECO:0007669"/>
    <property type="project" value="TreeGrafter"/>
</dbReference>
<dbReference type="Pfam" id="PF02082">
    <property type="entry name" value="Rrf2"/>
    <property type="match status" value="1"/>
</dbReference>
<dbReference type="InterPro" id="IPR036390">
    <property type="entry name" value="WH_DNA-bd_sf"/>
</dbReference>
<dbReference type="InterPro" id="IPR000944">
    <property type="entry name" value="Tscrpt_reg_Rrf2"/>
</dbReference>
<dbReference type="GO" id="GO:0005829">
    <property type="term" value="C:cytosol"/>
    <property type="evidence" value="ECO:0007669"/>
    <property type="project" value="TreeGrafter"/>
</dbReference>
<dbReference type="EMBL" id="UAWT01000007">
    <property type="protein sequence ID" value="SQC67387.1"/>
    <property type="molecule type" value="Genomic_DNA"/>
</dbReference>
<dbReference type="Proteomes" id="UP000250257">
    <property type="component" value="Unassembled WGS sequence"/>
</dbReference>
<dbReference type="FunFam" id="1.10.10.10:FF:000138">
    <property type="entry name" value="Rrf2 family transcriptional regulator"/>
    <property type="match status" value="1"/>
</dbReference>
<dbReference type="PANTHER" id="PTHR33221:SF15">
    <property type="entry name" value="HTH-TYPE TRANSCRIPTIONAL REGULATOR YWGB-RELATED"/>
    <property type="match status" value="1"/>
</dbReference>
<dbReference type="AlphaFoldDB" id="A0A2X3H4L1"/>
<accession>A0A2X3H4L1</accession>